<keyword evidence="3" id="KW-1185">Reference proteome</keyword>
<evidence type="ECO:0000313" key="3">
    <source>
        <dbReference type="Proteomes" id="UP001500190"/>
    </source>
</evidence>
<reference evidence="2 3" key="1">
    <citation type="journal article" date="2019" name="Int. J. Syst. Evol. Microbiol.">
        <title>The Global Catalogue of Microorganisms (GCM) 10K type strain sequencing project: providing services to taxonomists for standard genome sequencing and annotation.</title>
        <authorList>
            <consortium name="The Broad Institute Genomics Platform"/>
            <consortium name="The Broad Institute Genome Sequencing Center for Infectious Disease"/>
            <person name="Wu L."/>
            <person name="Ma J."/>
        </authorList>
    </citation>
    <scope>NUCLEOTIDE SEQUENCE [LARGE SCALE GENOMIC DNA]</scope>
    <source>
        <strain evidence="2 3">JCM 14304</strain>
    </source>
</reference>
<evidence type="ECO:0000256" key="1">
    <source>
        <dbReference type="SAM" id="MobiDB-lite"/>
    </source>
</evidence>
<gene>
    <name evidence="2" type="ORF">GCM10009742_48690</name>
</gene>
<sequence length="78" mass="8648">MRRAAGQHLLTEVEREVELQVGRPDPLRLGIGVAIVRQGKLPGEASGEQYPRPDRFGRPIWATRTNVPKPCFGTDLAD</sequence>
<protein>
    <submittedName>
        <fullName evidence="2">Uncharacterized protein</fullName>
    </submittedName>
</protein>
<organism evidence="2 3">
    <name type="scientific">Kribbella karoonensis</name>
    <dbReference type="NCBI Taxonomy" id="324851"/>
    <lineage>
        <taxon>Bacteria</taxon>
        <taxon>Bacillati</taxon>
        <taxon>Actinomycetota</taxon>
        <taxon>Actinomycetes</taxon>
        <taxon>Propionibacteriales</taxon>
        <taxon>Kribbellaceae</taxon>
        <taxon>Kribbella</taxon>
    </lineage>
</organism>
<dbReference type="Proteomes" id="UP001500190">
    <property type="component" value="Unassembled WGS sequence"/>
</dbReference>
<accession>A0ABN2E4C9</accession>
<comment type="caution">
    <text evidence="2">The sequence shown here is derived from an EMBL/GenBank/DDBJ whole genome shotgun (WGS) entry which is preliminary data.</text>
</comment>
<name>A0ABN2E4C9_9ACTN</name>
<feature type="region of interest" description="Disordered" evidence="1">
    <location>
        <begin position="43"/>
        <end position="62"/>
    </location>
</feature>
<proteinExistence type="predicted"/>
<evidence type="ECO:0000313" key="2">
    <source>
        <dbReference type="EMBL" id="GAA1596119.1"/>
    </source>
</evidence>
<dbReference type="EMBL" id="BAAAND010000008">
    <property type="protein sequence ID" value="GAA1596119.1"/>
    <property type="molecule type" value="Genomic_DNA"/>
</dbReference>